<dbReference type="Proteomes" id="UP001180536">
    <property type="component" value="Unassembled WGS sequence"/>
</dbReference>
<keyword evidence="2" id="KW-1185">Reference proteome</keyword>
<comment type="caution">
    <text evidence="1">The sequence shown here is derived from an EMBL/GenBank/DDBJ whole genome shotgun (WGS) entry which is preliminary data.</text>
</comment>
<accession>A0ABU1Z668</accession>
<evidence type="ECO:0000313" key="2">
    <source>
        <dbReference type="Proteomes" id="UP001180536"/>
    </source>
</evidence>
<dbReference type="RefSeq" id="WP_310342910.1">
    <property type="nucleotide sequence ID" value="NZ_JAVDXQ010000002.1"/>
</dbReference>
<organism evidence="1 2">
    <name type="scientific">Pelomonas aquatica</name>
    <dbReference type="NCBI Taxonomy" id="431058"/>
    <lineage>
        <taxon>Bacteria</taxon>
        <taxon>Pseudomonadati</taxon>
        <taxon>Pseudomonadota</taxon>
        <taxon>Betaproteobacteria</taxon>
        <taxon>Burkholderiales</taxon>
        <taxon>Sphaerotilaceae</taxon>
        <taxon>Roseateles</taxon>
    </lineage>
</organism>
<proteinExistence type="predicted"/>
<gene>
    <name evidence="1" type="ORF">J2X16_001267</name>
</gene>
<evidence type="ECO:0000313" key="1">
    <source>
        <dbReference type="EMBL" id="MDR7295928.1"/>
    </source>
</evidence>
<reference evidence="1 2" key="1">
    <citation type="submission" date="2023-07" db="EMBL/GenBank/DDBJ databases">
        <title>Sorghum-associated microbial communities from plants grown in Nebraska, USA.</title>
        <authorList>
            <person name="Schachtman D."/>
        </authorList>
    </citation>
    <scope>NUCLEOTIDE SEQUENCE [LARGE SCALE GENOMIC DNA]</scope>
    <source>
        <strain evidence="1 2">BE310</strain>
    </source>
</reference>
<protein>
    <submittedName>
        <fullName evidence="1">Uncharacterized protein</fullName>
    </submittedName>
</protein>
<sequence length="74" mass="7530">MGYGLEAGTVWQARDEAPVDTPLKSLAQALHGVGLVLCSFGVDDSVFAFAVAAPQAAGVQSLCGSLGVQLRLPT</sequence>
<name>A0ABU1Z668_9BURK</name>
<dbReference type="EMBL" id="JAVDXQ010000002">
    <property type="protein sequence ID" value="MDR7295928.1"/>
    <property type="molecule type" value="Genomic_DNA"/>
</dbReference>